<dbReference type="OrthoDB" id="9815856at2"/>
<dbReference type="EMBL" id="LELK01000004">
    <property type="protein sequence ID" value="KMM37500.1"/>
    <property type="molecule type" value="Genomic_DNA"/>
</dbReference>
<evidence type="ECO:0000256" key="6">
    <source>
        <dbReference type="ARBA" id="ARBA00037589"/>
    </source>
</evidence>
<dbReference type="UniPathway" id="UPA00251">
    <property type="reaction ID" value="UER00320"/>
</dbReference>
<evidence type="ECO:0000256" key="7">
    <source>
        <dbReference type="ARBA" id="ARBA00040167"/>
    </source>
</evidence>
<dbReference type="GO" id="GO:0046872">
    <property type="term" value="F:metal ion binding"/>
    <property type="evidence" value="ECO:0007669"/>
    <property type="project" value="InterPro"/>
</dbReference>
<dbReference type="InterPro" id="IPR003754">
    <property type="entry name" value="4pyrrol_synth_uPrphyn_synth"/>
</dbReference>
<dbReference type="RefSeq" id="WP_048312552.1">
    <property type="nucleotide sequence ID" value="NZ_CP119526.1"/>
</dbReference>
<comment type="similarity">
    <text evidence="2 9">Belongs to the uroporphyrinogen-III synthase family.</text>
</comment>
<keyword evidence="5 9" id="KW-0627">Porphyrin biosynthesis</keyword>
<feature type="domain" description="B12-binding" evidence="10">
    <location>
        <begin position="118"/>
        <end position="251"/>
    </location>
</feature>
<organism evidence="11 12">
    <name type="scientific">Guptibacillus hwajinpoensis</name>
    <dbReference type="NCBI Taxonomy" id="208199"/>
    <lineage>
        <taxon>Bacteria</taxon>
        <taxon>Bacillati</taxon>
        <taxon>Bacillota</taxon>
        <taxon>Bacilli</taxon>
        <taxon>Bacillales</taxon>
        <taxon>Guptibacillaceae</taxon>
        <taxon>Guptibacillus</taxon>
    </lineage>
</organism>
<comment type="pathway">
    <text evidence="1 9">Porphyrin-containing compound metabolism; protoporphyrin-IX biosynthesis; coproporphyrinogen-III from 5-aminolevulinate: step 3/4.</text>
</comment>
<accession>A0A0J6CWE7</accession>
<dbReference type="GO" id="GO:0006782">
    <property type="term" value="P:protoporphyrinogen IX biosynthetic process"/>
    <property type="evidence" value="ECO:0007669"/>
    <property type="project" value="UniProtKB-UniRule"/>
</dbReference>
<dbReference type="PANTHER" id="PTHR38042">
    <property type="entry name" value="UROPORPHYRINOGEN-III SYNTHASE, CHLOROPLASTIC"/>
    <property type="match status" value="1"/>
</dbReference>
<dbReference type="Gene3D" id="3.40.50.10090">
    <property type="match status" value="2"/>
</dbReference>
<dbReference type="AlphaFoldDB" id="A0A0J6CWE7"/>
<keyword evidence="12" id="KW-1185">Reference proteome</keyword>
<evidence type="ECO:0000259" key="10">
    <source>
        <dbReference type="PROSITE" id="PS51332"/>
    </source>
</evidence>
<evidence type="ECO:0000313" key="11">
    <source>
        <dbReference type="EMBL" id="KMM37500.1"/>
    </source>
</evidence>
<dbReference type="CDD" id="cd06578">
    <property type="entry name" value="HemD"/>
    <property type="match status" value="1"/>
</dbReference>
<dbReference type="InterPro" id="IPR006158">
    <property type="entry name" value="Cobalamin-bd"/>
</dbReference>
<proteinExistence type="inferred from homology"/>
<dbReference type="GO" id="GO:0006780">
    <property type="term" value="P:uroporphyrinogen III biosynthetic process"/>
    <property type="evidence" value="ECO:0007669"/>
    <property type="project" value="UniProtKB-UniRule"/>
</dbReference>
<dbReference type="PATRIC" id="fig|157733.3.peg.1445"/>
<evidence type="ECO:0000256" key="9">
    <source>
        <dbReference type="RuleBase" id="RU366031"/>
    </source>
</evidence>
<evidence type="ECO:0000256" key="4">
    <source>
        <dbReference type="ARBA" id="ARBA00023239"/>
    </source>
</evidence>
<name>A0A0J6CWE7_9BACL</name>
<dbReference type="GO" id="GO:0004852">
    <property type="term" value="F:uroporphyrinogen-III synthase activity"/>
    <property type="evidence" value="ECO:0007669"/>
    <property type="project" value="UniProtKB-UniRule"/>
</dbReference>
<evidence type="ECO:0000256" key="8">
    <source>
        <dbReference type="ARBA" id="ARBA00048617"/>
    </source>
</evidence>
<evidence type="ECO:0000256" key="3">
    <source>
        <dbReference type="ARBA" id="ARBA00013109"/>
    </source>
</evidence>
<evidence type="ECO:0000256" key="5">
    <source>
        <dbReference type="ARBA" id="ARBA00023244"/>
    </source>
</evidence>
<dbReference type="InterPro" id="IPR039793">
    <property type="entry name" value="UROS/Hem4"/>
</dbReference>
<dbReference type="STRING" id="157733.AB986_16775"/>
<comment type="caution">
    <text evidence="11">The sequence shown here is derived from an EMBL/GenBank/DDBJ whole genome shotgun (WGS) entry which is preliminary data.</text>
</comment>
<dbReference type="PROSITE" id="PS51332">
    <property type="entry name" value="B12_BINDING"/>
    <property type="match status" value="1"/>
</dbReference>
<sequence>MMSPLSGKRVLVTRAREQAAAFTKLINERGGLSVEIPLISFEPRNDILKSIEVEKYHWILFTSANGVRFFFQHSTLPKNSKVGAVGTKTAKVLEKYGVQIDLLPEDFIAEGLVAAMSRYTFTGEKILLPRGNLGRDELPEQLSELGYDVTDLPIYNTVIPQGSGAALEKVADEQALDVITFTSSSTVHHFMQLLEAKNLKDRFKGITIVVIGPITAETLLSYGFHPHVVPEKYTIEGMLESLEQYFQQLGG</sequence>
<dbReference type="SUPFAM" id="SSF69618">
    <property type="entry name" value="HemD-like"/>
    <property type="match status" value="1"/>
</dbReference>
<evidence type="ECO:0000256" key="1">
    <source>
        <dbReference type="ARBA" id="ARBA00004772"/>
    </source>
</evidence>
<comment type="catalytic activity">
    <reaction evidence="8 9">
        <text>hydroxymethylbilane = uroporphyrinogen III + H2O</text>
        <dbReference type="Rhea" id="RHEA:18965"/>
        <dbReference type="ChEBI" id="CHEBI:15377"/>
        <dbReference type="ChEBI" id="CHEBI:57308"/>
        <dbReference type="ChEBI" id="CHEBI:57845"/>
        <dbReference type="EC" id="4.2.1.75"/>
    </reaction>
</comment>
<evidence type="ECO:0000256" key="2">
    <source>
        <dbReference type="ARBA" id="ARBA00008133"/>
    </source>
</evidence>
<gene>
    <name evidence="11" type="ORF">AB986_16775</name>
</gene>
<dbReference type="GO" id="GO:0031419">
    <property type="term" value="F:cobalamin binding"/>
    <property type="evidence" value="ECO:0007669"/>
    <property type="project" value="InterPro"/>
</dbReference>
<dbReference type="PANTHER" id="PTHR38042:SF1">
    <property type="entry name" value="UROPORPHYRINOGEN-III SYNTHASE, CHLOROPLASTIC"/>
    <property type="match status" value="1"/>
</dbReference>
<dbReference type="EC" id="4.2.1.75" evidence="3 9"/>
<comment type="function">
    <text evidence="6 9">Catalyzes cyclization of the linear tetrapyrrole, hydroxymethylbilane, to the macrocyclic uroporphyrinogen III.</text>
</comment>
<dbReference type="Pfam" id="PF02602">
    <property type="entry name" value="HEM4"/>
    <property type="match status" value="1"/>
</dbReference>
<dbReference type="Proteomes" id="UP000035996">
    <property type="component" value="Unassembled WGS sequence"/>
</dbReference>
<reference evidence="11" key="1">
    <citation type="submission" date="2015-06" db="EMBL/GenBank/DDBJ databases">
        <authorList>
            <person name="Liu B."/>
            <person name="Wang J."/>
            <person name="Zhu Y."/>
            <person name="Liu G."/>
            <person name="Chen Q."/>
            <person name="Zheng C."/>
            <person name="Che J."/>
            <person name="Ge C."/>
            <person name="Shi H."/>
            <person name="Pan Z."/>
            <person name="Liu X."/>
        </authorList>
    </citation>
    <scope>NUCLEOTIDE SEQUENCE [LARGE SCALE GENOMIC DNA]</scope>
    <source>
        <strain evidence="11">DSM 16346</strain>
    </source>
</reference>
<protein>
    <recommendedName>
        <fullName evidence="7 9">Uroporphyrinogen-III synthase</fullName>
        <ecNumber evidence="3 9">4.2.1.75</ecNumber>
    </recommendedName>
</protein>
<evidence type="ECO:0000313" key="12">
    <source>
        <dbReference type="Proteomes" id="UP000035996"/>
    </source>
</evidence>
<keyword evidence="4 9" id="KW-0456">Lyase</keyword>
<dbReference type="InterPro" id="IPR036108">
    <property type="entry name" value="4pyrrol_syn_uPrphyn_synt_sf"/>
</dbReference>